<accession>A0A9P6VLP1</accession>
<keyword evidence="2" id="KW-0479">Metal-binding</keyword>
<dbReference type="AlphaFoldDB" id="A0A9P6VLP1"/>
<protein>
    <recommendedName>
        <fullName evidence="5">CENP-V/GFA domain-containing protein</fullName>
    </recommendedName>
</protein>
<dbReference type="InterPro" id="IPR006913">
    <property type="entry name" value="CENP-V/GFA"/>
</dbReference>
<keyword evidence="7" id="KW-1185">Reference proteome</keyword>
<dbReference type="OrthoDB" id="2212170at2759"/>
<feature type="domain" description="CENP-V/GFA" evidence="5">
    <location>
        <begin position="12"/>
        <end position="119"/>
    </location>
</feature>
<comment type="similarity">
    <text evidence="1">Belongs to the Gfa family.</text>
</comment>
<name>A0A9P6VLP1_9HELO</name>
<evidence type="ECO:0000259" key="5">
    <source>
        <dbReference type="PROSITE" id="PS51891"/>
    </source>
</evidence>
<dbReference type="SUPFAM" id="SSF51316">
    <property type="entry name" value="Mss4-like"/>
    <property type="match status" value="1"/>
</dbReference>
<evidence type="ECO:0000256" key="1">
    <source>
        <dbReference type="ARBA" id="ARBA00005495"/>
    </source>
</evidence>
<proteinExistence type="inferred from homology"/>
<organism evidence="6 7">
    <name type="scientific">Hyphodiscus hymeniophilus</name>
    <dbReference type="NCBI Taxonomy" id="353542"/>
    <lineage>
        <taxon>Eukaryota</taxon>
        <taxon>Fungi</taxon>
        <taxon>Dikarya</taxon>
        <taxon>Ascomycota</taxon>
        <taxon>Pezizomycotina</taxon>
        <taxon>Leotiomycetes</taxon>
        <taxon>Helotiales</taxon>
        <taxon>Hyphodiscaceae</taxon>
        <taxon>Hyphodiscus</taxon>
    </lineage>
</organism>
<dbReference type="Gene3D" id="3.90.1590.10">
    <property type="entry name" value="glutathione-dependent formaldehyde- activating enzyme (gfa)"/>
    <property type="match status" value="1"/>
</dbReference>
<evidence type="ECO:0000313" key="6">
    <source>
        <dbReference type="EMBL" id="KAG0650019.1"/>
    </source>
</evidence>
<gene>
    <name evidence="6" type="ORF">D0Z07_3896</name>
</gene>
<dbReference type="Proteomes" id="UP000785200">
    <property type="component" value="Unassembled WGS sequence"/>
</dbReference>
<evidence type="ECO:0000256" key="2">
    <source>
        <dbReference type="ARBA" id="ARBA00022723"/>
    </source>
</evidence>
<keyword evidence="3" id="KW-0862">Zinc</keyword>
<dbReference type="GO" id="GO:0046872">
    <property type="term" value="F:metal ion binding"/>
    <property type="evidence" value="ECO:0007669"/>
    <property type="project" value="UniProtKB-KW"/>
</dbReference>
<dbReference type="EMBL" id="VNKQ01000007">
    <property type="protein sequence ID" value="KAG0650019.1"/>
    <property type="molecule type" value="Genomic_DNA"/>
</dbReference>
<dbReference type="PANTHER" id="PTHR33337">
    <property type="entry name" value="GFA DOMAIN-CONTAINING PROTEIN"/>
    <property type="match status" value="1"/>
</dbReference>
<reference evidence="6" key="1">
    <citation type="submission" date="2019-07" db="EMBL/GenBank/DDBJ databases">
        <title>Hyphodiscus hymeniophilus genome sequencing and assembly.</title>
        <authorList>
            <person name="Kramer G."/>
            <person name="Nodwell J."/>
        </authorList>
    </citation>
    <scope>NUCLEOTIDE SEQUENCE</scope>
    <source>
        <strain evidence="6">ATCC 34498</strain>
    </source>
</reference>
<dbReference type="InterPro" id="IPR011057">
    <property type="entry name" value="Mss4-like_sf"/>
</dbReference>
<keyword evidence="4" id="KW-0456">Lyase</keyword>
<dbReference type="GO" id="GO:0016846">
    <property type="term" value="F:carbon-sulfur lyase activity"/>
    <property type="evidence" value="ECO:0007669"/>
    <property type="project" value="InterPro"/>
</dbReference>
<sequence>MTSQSSTTDDRIHGECNCGAIKISIQTSQFPTRCTMCHCLNCRASSVEVTGNTRVWTDKAESGRSSDRHFCGDCGSPIMTVVRERPSNTFVKGGLFKKFGVNLPEPWAQLFVRRREPWEVGIEGVHELN</sequence>
<evidence type="ECO:0000256" key="3">
    <source>
        <dbReference type="ARBA" id="ARBA00022833"/>
    </source>
</evidence>
<dbReference type="PANTHER" id="PTHR33337:SF40">
    <property type="entry name" value="CENP-V_GFA DOMAIN-CONTAINING PROTEIN-RELATED"/>
    <property type="match status" value="1"/>
</dbReference>
<comment type="caution">
    <text evidence="6">The sequence shown here is derived from an EMBL/GenBank/DDBJ whole genome shotgun (WGS) entry which is preliminary data.</text>
</comment>
<evidence type="ECO:0000256" key="4">
    <source>
        <dbReference type="ARBA" id="ARBA00023239"/>
    </source>
</evidence>
<dbReference type="Pfam" id="PF04828">
    <property type="entry name" value="GFA"/>
    <property type="match status" value="1"/>
</dbReference>
<dbReference type="PROSITE" id="PS51891">
    <property type="entry name" value="CENP_V_GFA"/>
    <property type="match status" value="1"/>
</dbReference>
<evidence type="ECO:0000313" key="7">
    <source>
        <dbReference type="Proteomes" id="UP000785200"/>
    </source>
</evidence>